<dbReference type="Proteomes" id="UP000053831">
    <property type="component" value="Unassembled WGS sequence"/>
</dbReference>
<dbReference type="PANTHER" id="PTHR12689:SF4">
    <property type="entry name" value="PROTEIN AAR2 HOMOLOG"/>
    <property type="match status" value="1"/>
</dbReference>
<dbReference type="InterPro" id="IPR007946">
    <property type="entry name" value="AAR2"/>
</dbReference>
<reference evidence="5 6" key="1">
    <citation type="submission" date="2015-07" db="EMBL/GenBank/DDBJ databases">
        <title>The genome of the fungus Escovopsis weberi, a specialized disease agent of ant agriculture.</title>
        <authorList>
            <person name="de Man T.J."/>
            <person name="Stajich J.E."/>
            <person name="Kubicek C.P."/>
            <person name="Chenthamara K."/>
            <person name="Atanasova L."/>
            <person name="Druzhinina I.S."/>
            <person name="Birnbaum S."/>
            <person name="Barribeau S.M."/>
            <person name="Teiling C."/>
            <person name="Suen G."/>
            <person name="Currie C."/>
            <person name="Gerardo N.M."/>
        </authorList>
    </citation>
    <scope>NUCLEOTIDE SEQUENCE [LARGE SCALE GENOMIC DNA]</scope>
</reference>
<dbReference type="InterPro" id="IPR038516">
    <property type="entry name" value="AAR2_N_sf"/>
</dbReference>
<dbReference type="InterPro" id="IPR033648">
    <property type="entry name" value="AAR2_C"/>
</dbReference>
<protein>
    <submittedName>
        <fullName evidence="5">Protein AAR2-like protein</fullName>
    </submittedName>
</protein>
<feature type="compositionally biased region" description="Low complexity" evidence="2">
    <location>
        <begin position="54"/>
        <end position="64"/>
    </location>
</feature>
<dbReference type="STRING" id="150374.A0A0M9VVL2"/>
<dbReference type="Pfam" id="PF20981">
    <property type="entry name" value="AAR2_1st"/>
    <property type="match status" value="1"/>
</dbReference>
<dbReference type="AlphaFoldDB" id="A0A0M9VVL2"/>
<dbReference type="CDD" id="cd13778">
    <property type="entry name" value="Aar2_C"/>
    <property type="match status" value="1"/>
</dbReference>
<feature type="compositionally biased region" description="Acidic residues" evidence="2">
    <location>
        <begin position="28"/>
        <end position="46"/>
    </location>
</feature>
<gene>
    <name evidence="5" type="ORF">ESCO_004411</name>
</gene>
<proteinExistence type="inferred from homology"/>
<evidence type="ECO:0000313" key="6">
    <source>
        <dbReference type="Proteomes" id="UP000053831"/>
    </source>
</evidence>
<evidence type="ECO:0000259" key="4">
    <source>
        <dbReference type="Pfam" id="PF20981"/>
    </source>
</evidence>
<keyword evidence="6" id="KW-1185">Reference proteome</keyword>
<dbReference type="InterPro" id="IPR038514">
    <property type="entry name" value="AAR2_C_sf"/>
</dbReference>
<feature type="domain" description="AAR2 C-terminal" evidence="3">
    <location>
        <begin position="296"/>
        <end position="428"/>
    </location>
</feature>
<feature type="compositionally biased region" description="Pro residues" evidence="2">
    <location>
        <begin position="65"/>
        <end position="79"/>
    </location>
</feature>
<sequence>MHPPATLGGQSPSAECLRDWEGQHDDDSNAYDDDDHDGNDGDDGDDSSPPPLISPSSCLDSPAAPGEPPSRPASRPPPASANELPTHRIGGGDVVLIANLPEVFTVGYDSVSFTARHFGGVREIPRGPHFFWVSHPSGASARNGFWTYCGAGAGGDDDDDNDDRVHMLEWDRFYEVLSEAPRAEARAQAARIEHFYAKLAPYGNPAAAGSRPGPATPAAGPHGRDLDANFSMWRQLTEHVSPAVLDRVAGRQGPAWHVHTADRVRGAVLLAVEAELDKRFASPVLEARELTFTFDQHARTYSAAALGADRSLAARDPTDFILGAMRRPDAPLTDADVVGELQLAYVSGMHLGNDACVQQWWHMVLRLFLRAHALVDRRPSLAAAVLHAVATQLVYGYDWLDGSILDYGDAGSRDLRLALIVYKRRLEEALAASQQAQQQAQAQARGGEAQAEAEAHGSAVLAVATAFARLEAGVAPLGWDLRGDYVRSGRVMLEDGEEVELDMAELEAEDERGEWAPEVVEMDENGRELGLISWSD</sequence>
<evidence type="ECO:0000313" key="5">
    <source>
        <dbReference type="EMBL" id="KOS21093.1"/>
    </source>
</evidence>
<dbReference type="OrthoDB" id="201752at2759"/>
<name>A0A0M9VVL2_ESCWE</name>
<dbReference type="PANTHER" id="PTHR12689">
    <property type="entry name" value="A1 CISTRON SPLICING FACTOR AAR2-RELATED"/>
    <property type="match status" value="1"/>
</dbReference>
<dbReference type="Pfam" id="PF05282">
    <property type="entry name" value="AAR2"/>
    <property type="match status" value="1"/>
</dbReference>
<evidence type="ECO:0000256" key="2">
    <source>
        <dbReference type="SAM" id="MobiDB-lite"/>
    </source>
</evidence>
<dbReference type="EMBL" id="LGSR01000013">
    <property type="protein sequence ID" value="KOS21093.1"/>
    <property type="molecule type" value="Genomic_DNA"/>
</dbReference>
<accession>A0A0M9VVL2</accession>
<evidence type="ECO:0000256" key="1">
    <source>
        <dbReference type="ARBA" id="ARBA00006281"/>
    </source>
</evidence>
<dbReference type="Gene3D" id="1.25.40.550">
    <property type="entry name" value="Aar2, C-terminal domain-like"/>
    <property type="match status" value="1"/>
</dbReference>
<dbReference type="GO" id="GO:0000244">
    <property type="term" value="P:spliceosomal tri-snRNP complex assembly"/>
    <property type="evidence" value="ECO:0007669"/>
    <property type="project" value="TreeGrafter"/>
</dbReference>
<comment type="caution">
    <text evidence="5">The sequence shown here is derived from an EMBL/GenBank/DDBJ whole genome shotgun (WGS) entry which is preliminary data.</text>
</comment>
<feature type="compositionally biased region" description="Basic and acidic residues" evidence="2">
    <location>
        <begin position="16"/>
        <end position="27"/>
    </location>
</feature>
<dbReference type="InterPro" id="IPR033647">
    <property type="entry name" value="Aar2_N"/>
</dbReference>
<organism evidence="5 6">
    <name type="scientific">Escovopsis weberi</name>
    <dbReference type="NCBI Taxonomy" id="150374"/>
    <lineage>
        <taxon>Eukaryota</taxon>
        <taxon>Fungi</taxon>
        <taxon>Dikarya</taxon>
        <taxon>Ascomycota</taxon>
        <taxon>Pezizomycotina</taxon>
        <taxon>Sordariomycetes</taxon>
        <taxon>Hypocreomycetidae</taxon>
        <taxon>Hypocreales</taxon>
        <taxon>Hypocreaceae</taxon>
        <taxon>Escovopsis</taxon>
    </lineage>
</organism>
<comment type="similarity">
    <text evidence="1">Belongs to the AAR2 family.</text>
</comment>
<evidence type="ECO:0000259" key="3">
    <source>
        <dbReference type="Pfam" id="PF05282"/>
    </source>
</evidence>
<feature type="domain" description="AAR2 N-terminal" evidence="4">
    <location>
        <begin position="92"/>
        <end position="250"/>
    </location>
</feature>
<dbReference type="Gene3D" id="2.60.34.20">
    <property type="match status" value="1"/>
</dbReference>
<feature type="region of interest" description="Disordered" evidence="2">
    <location>
        <begin position="1"/>
        <end position="87"/>
    </location>
</feature>
<dbReference type="CDD" id="cd13777">
    <property type="entry name" value="Aar2_N"/>
    <property type="match status" value="1"/>
</dbReference>